<evidence type="ECO:0000313" key="4">
    <source>
        <dbReference type="Proteomes" id="UP000018143"/>
    </source>
</evidence>
<keyword evidence="4" id="KW-1185">Reference proteome</keyword>
<evidence type="ECO:0000256" key="1">
    <source>
        <dbReference type="SAM" id="MobiDB-lite"/>
    </source>
</evidence>
<evidence type="ECO:0000313" key="3">
    <source>
        <dbReference type="EMBL" id="GAD19768.1"/>
    </source>
</evidence>
<accession>T1DWM8</accession>
<comment type="caution">
    <text evidence="3">The sequence shown here is derived from an EMBL/GenBank/DDBJ whole genome shotgun (WGS) entry which is preliminary data.</text>
</comment>
<reference evidence="3 4" key="1">
    <citation type="journal article" date="2013" name="Genome Announc.">
        <title>Draft Genome Sequence of Helicobacter fennelliae Strain MRY12-0050, Isolated from a Bacteremia Patient.</title>
        <authorList>
            <person name="Rimbara E."/>
            <person name="Matsui M."/>
            <person name="Mori S."/>
            <person name="Suzuki S."/>
            <person name="Suzuki M."/>
            <person name="Kim H."/>
            <person name="Sekizuka T."/>
            <person name="Kuroda M."/>
            <person name="Shibayama K."/>
        </authorList>
    </citation>
    <scope>NUCLEOTIDE SEQUENCE [LARGE SCALE GENOMIC DNA]</scope>
    <source>
        <strain evidence="3 4">MRY12-0050</strain>
    </source>
</reference>
<sequence length="288" mass="32651">MQVRLRLKTARINYTNTINAINTKIIFIALVLCGTALFGENLSDQNNQGKPELSDPALTTSLQNPQTQQTPTQQNMQSPQNTQTPQITTQESATKNPPKSSKNSFVFGIGFSSSERVFRTENFTNQENISKQNVTKYYAQGGNLRIHFGGIYAFNKSHALRYTLQVGFAKLGIYENTHKKDFEEANGFKYGANVIWIWNVFHHTKIDWGFMAGLFGTNGIYKKQNVMLNTLDIGTKIGMGMNIKAHHRLEFSVGYSFLSRFEVNDNGKNYIQNGTPVFMTGLNYFYYL</sequence>
<proteinExistence type="predicted"/>
<evidence type="ECO:0000256" key="2">
    <source>
        <dbReference type="SAM" id="Phobius"/>
    </source>
</evidence>
<dbReference type="STRING" id="1325130.HFN_1008"/>
<dbReference type="AlphaFoldDB" id="T1DWM8"/>
<keyword evidence="2" id="KW-1133">Transmembrane helix</keyword>
<dbReference type="EMBL" id="BASD01000027">
    <property type="protein sequence ID" value="GAD19768.1"/>
    <property type="molecule type" value="Genomic_DNA"/>
</dbReference>
<feature type="compositionally biased region" description="Low complexity" evidence="1">
    <location>
        <begin position="58"/>
        <end position="90"/>
    </location>
</feature>
<feature type="transmembrane region" description="Helical" evidence="2">
    <location>
        <begin position="21"/>
        <end position="39"/>
    </location>
</feature>
<organism evidence="3 4">
    <name type="scientific">Helicobacter fennelliae MRY12-0050</name>
    <dbReference type="NCBI Taxonomy" id="1325130"/>
    <lineage>
        <taxon>Bacteria</taxon>
        <taxon>Pseudomonadati</taxon>
        <taxon>Campylobacterota</taxon>
        <taxon>Epsilonproteobacteria</taxon>
        <taxon>Campylobacterales</taxon>
        <taxon>Helicobacteraceae</taxon>
        <taxon>Helicobacter</taxon>
    </lineage>
</organism>
<dbReference type="Proteomes" id="UP000018143">
    <property type="component" value="Unassembled WGS sequence"/>
</dbReference>
<keyword evidence="2" id="KW-0472">Membrane</keyword>
<feature type="compositionally biased region" description="Polar residues" evidence="1">
    <location>
        <begin position="91"/>
        <end position="102"/>
    </location>
</feature>
<protein>
    <recommendedName>
        <fullName evidence="5">Outer membrane protein</fullName>
    </recommendedName>
</protein>
<keyword evidence="2" id="KW-0812">Transmembrane</keyword>
<name>T1DWM8_9HELI</name>
<feature type="region of interest" description="Disordered" evidence="1">
    <location>
        <begin position="47"/>
        <end position="102"/>
    </location>
</feature>
<evidence type="ECO:0008006" key="5">
    <source>
        <dbReference type="Google" id="ProtNLM"/>
    </source>
</evidence>
<gene>
    <name evidence="3" type="ORF">HFN_1008</name>
</gene>